<keyword evidence="8" id="KW-0862">Zinc</keyword>
<evidence type="ECO:0000256" key="4">
    <source>
        <dbReference type="ARBA" id="ARBA00022438"/>
    </source>
</evidence>
<comment type="similarity">
    <text evidence="3">Belongs to the peptidase M20B family.</text>
</comment>
<dbReference type="PROSITE" id="PS00759">
    <property type="entry name" value="ARGE_DAPE_CPG2_2"/>
    <property type="match status" value="1"/>
</dbReference>
<dbReference type="InterPro" id="IPR011650">
    <property type="entry name" value="Peptidase_M20_dimer"/>
</dbReference>
<dbReference type="PROSITE" id="PS00758">
    <property type="entry name" value="ARGE_DAPE_CPG2_1"/>
    <property type="match status" value="1"/>
</dbReference>
<dbReference type="Pfam" id="PF07687">
    <property type="entry name" value="M20_dimer"/>
    <property type="match status" value="1"/>
</dbReference>
<keyword evidence="4 12" id="KW-0031">Aminopeptidase</keyword>
<keyword evidence="5" id="KW-0645">Protease</keyword>
<comment type="caution">
    <text evidence="12">The sequence shown here is derived from an EMBL/GenBank/DDBJ whole genome shotgun (WGS) entry which is preliminary data.</text>
</comment>
<evidence type="ECO:0000256" key="6">
    <source>
        <dbReference type="ARBA" id="ARBA00022723"/>
    </source>
</evidence>
<dbReference type="PIRSF" id="PIRSF037215">
    <property type="entry name" value="Peptidase_M20B"/>
    <property type="match status" value="1"/>
</dbReference>
<dbReference type="InterPro" id="IPR002933">
    <property type="entry name" value="Peptidase_M20"/>
</dbReference>
<evidence type="ECO:0000256" key="1">
    <source>
        <dbReference type="ARBA" id="ARBA00000870"/>
    </source>
</evidence>
<evidence type="ECO:0000256" key="2">
    <source>
        <dbReference type="ARBA" id="ARBA00001947"/>
    </source>
</evidence>
<evidence type="ECO:0000313" key="13">
    <source>
        <dbReference type="Proteomes" id="UP001597192"/>
    </source>
</evidence>
<protein>
    <recommendedName>
        <fullName evidence="10">Peptidase T</fullName>
        <ecNumber evidence="10">3.4.11.4</ecNumber>
    </recommendedName>
</protein>
<name>A0ABW4CND3_9LACO</name>
<gene>
    <name evidence="12" type="primary">pepT</name>
    <name evidence="12" type="ORF">ACFQ47_02740</name>
</gene>
<keyword evidence="6" id="KW-0479">Metal-binding</keyword>
<evidence type="ECO:0000256" key="9">
    <source>
        <dbReference type="ARBA" id="ARBA00023049"/>
    </source>
</evidence>
<dbReference type="NCBIfam" id="NF009920">
    <property type="entry name" value="PRK13381.1"/>
    <property type="match status" value="1"/>
</dbReference>
<dbReference type="Gene3D" id="3.40.630.10">
    <property type="entry name" value="Zn peptidases"/>
    <property type="match status" value="1"/>
</dbReference>
<dbReference type="GO" id="GO:0045148">
    <property type="term" value="F:tripeptide aminopeptidase activity"/>
    <property type="evidence" value="ECO:0007669"/>
    <property type="project" value="UniProtKB-EC"/>
</dbReference>
<dbReference type="Proteomes" id="UP001597192">
    <property type="component" value="Unassembled WGS sequence"/>
</dbReference>
<organism evidence="12 13">
    <name type="scientific">Lacticaseibacillus yichunensis</name>
    <dbReference type="NCBI Taxonomy" id="2486015"/>
    <lineage>
        <taxon>Bacteria</taxon>
        <taxon>Bacillati</taxon>
        <taxon>Bacillota</taxon>
        <taxon>Bacilli</taxon>
        <taxon>Lactobacillales</taxon>
        <taxon>Lactobacillaceae</taxon>
        <taxon>Lacticaseibacillus</taxon>
    </lineage>
</organism>
<proteinExistence type="inferred from homology"/>
<dbReference type="InterPro" id="IPR010161">
    <property type="entry name" value="Peptidase_M20B"/>
</dbReference>
<dbReference type="SUPFAM" id="SSF55031">
    <property type="entry name" value="Bacterial exopeptidase dimerisation domain"/>
    <property type="match status" value="1"/>
</dbReference>
<keyword evidence="7 12" id="KW-0378">Hydrolase</keyword>
<keyword evidence="13" id="KW-1185">Reference proteome</keyword>
<dbReference type="NCBIfam" id="NF003976">
    <property type="entry name" value="PRK05469.1"/>
    <property type="match status" value="1"/>
</dbReference>
<evidence type="ECO:0000259" key="11">
    <source>
        <dbReference type="Pfam" id="PF07687"/>
    </source>
</evidence>
<dbReference type="EC" id="3.4.11.4" evidence="10"/>
<reference evidence="13" key="1">
    <citation type="journal article" date="2019" name="Int. J. Syst. Evol. Microbiol.">
        <title>The Global Catalogue of Microorganisms (GCM) 10K type strain sequencing project: providing services to taxonomists for standard genome sequencing and annotation.</title>
        <authorList>
            <consortium name="The Broad Institute Genomics Platform"/>
            <consortium name="The Broad Institute Genome Sequencing Center for Infectious Disease"/>
            <person name="Wu L."/>
            <person name="Ma J."/>
        </authorList>
    </citation>
    <scope>NUCLEOTIDE SEQUENCE [LARGE SCALE GENOMIC DNA]</scope>
    <source>
        <strain evidence="13">CCM 8947</strain>
    </source>
</reference>
<accession>A0ABW4CND3</accession>
<comment type="cofactor">
    <cofactor evidence="2">
        <name>Zn(2+)</name>
        <dbReference type="ChEBI" id="CHEBI:29105"/>
    </cofactor>
</comment>
<dbReference type="NCBIfam" id="TIGR01882">
    <property type="entry name" value="peptidase-T"/>
    <property type="match status" value="1"/>
</dbReference>
<evidence type="ECO:0000256" key="3">
    <source>
        <dbReference type="ARBA" id="ARBA00009692"/>
    </source>
</evidence>
<evidence type="ECO:0000256" key="7">
    <source>
        <dbReference type="ARBA" id="ARBA00022801"/>
    </source>
</evidence>
<comment type="catalytic activity">
    <reaction evidence="1">
        <text>Release of the N-terminal residue from a tripeptide.</text>
        <dbReference type="EC" id="3.4.11.4"/>
    </reaction>
</comment>
<sequence length="417" mass="44330">MTTIDLAALQADFLRYVQINTRSDEAHPTRIPTTPGQTELAKLLVGQLEAMGLSDVQLNPANSFVTATLPANTDGRPSIGFIAHLDTADYNATNTRPQLHENYDGAPINFANGLSLNTTDFPALAQYLGQTLITTDGTTLLGADDKAGIAGAIAAVRALLADPSILHGTIKLAFGPDEEIGVGADRFDAATFATDFAYTLDNGDLGQIEYETFNAAQAVVTFRGTSVHPGEAKNLMVNAITLAEKLDAALPQFERPEETDGKQGFYLQLSLTGTIQEAIATYIIRDFDTANFSARKASFAQAVAGLNAPFAEPRVTFTMADQYYNMATIIDRDRTPLTLAEAAIRHVGLTPKYVPFRGGTDGSKITFQGIPTPNLFNGGINFHGPFECVSTEAIGKLAETLMAIAELAGTEAGGATD</sequence>
<dbReference type="SUPFAM" id="SSF53187">
    <property type="entry name" value="Zn-dependent exopeptidases"/>
    <property type="match status" value="1"/>
</dbReference>
<feature type="domain" description="Peptidase M20 dimerisation" evidence="11">
    <location>
        <begin position="210"/>
        <end position="304"/>
    </location>
</feature>
<dbReference type="Pfam" id="PF01546">
    <property type="entry name" value="Peptidase_M20"/>
    <property type="match status" value="1"/>
</dbReference>
<dbReference type="PANTHER" id="PTHR42994">
    <property type="entry name" value="PEPTIDASE T"/>
    <property type="match status" value="1"/>
</dbReference>
<evidence type="ECO:0000256" key="10">
    <source>
        <dbReference type="NCBIfam" id="TIGR01882"/>
    </source>
</evidence>
<dbReference type="InterPro" id="IPR036264">
    <property type="entry name" value="Bact_exopeptidase_dim_dom"/>
</dbReference>
<dbReference type="EMBL" id="JBHTOG010000012">
    <property type="protein sequence ID" value="MFD1431604.1"/>
    <property type="molecule type" value="Genomic_DNA"/>
</dbReference>
<evidence type="ECO:0000313" key="12">
    <source>
        <dbReference type="EMBL" id="MFD1431604.1"/>
    </source>
</evidence>
<dbReference type="RefSeq" id="WP_125696798.1">
    <property type="nucleotide sequence ID" value="NZ_JBHTOG010000012.1"/>
</dbReference>
<keyword evidence="9" id="KW-0482">Metalloprotease</keyword>
<evidence type="ECO:0000256" key="8">
    <source>
        <dbReference type="ARBA" id="ARBA00022833"/>
    </source>
</evidence>
<dbReference type="PANTHER" id="PTHR42994:SF1">
    <property type="entry name" value="PEPTIDASE T"/>
    <property type="match status" value="1"/>
</dbReference>
<evidence type="ECO:0000256" key="5">
    <source>
        <dbReference type="ARBA" id="ARBA00022670"/>
    </source>
</evidence>
<dbReference type="Gene3D" id="3.30.70.360">
    <property type="match status" value="1"/>
</dbReference>
<dbReference type="InterPro" id="IPR001261">
    <property type="entry name" value="ArgE/DapE_CS"/>
</dbReference>